<keyword evidence="4" id="KW-1185">Reference proteome</keyword>
<dbReference type="GO" id="GO:0016740">
    <property type="term" value="F:transferase activity"/>
    <property type="evidence" value="ECO:0007669"/>
    <property type="project" value="UniProtKB-KW"/>
</dbReference>
<dbReference type="EMBL" id="JAGSOV010000039">
    <property type="protein sequence ID" value="MCO1657030.1"/>
    <property type="molecule type" value="Genomic_DNA"/>
</dbReference>
<evidence type="ECO:0000313" key="3">
    <source>
        <dbReference type="EMBL" id="MCO1657030.1"/>
    </source>
</evidence>
<dbReference type="Gene3D" id="3.40.50.10540">
    <property type="entry name" value="Crotonobetainyl-coa:carnitine coa-transferase, domain 1"/>
    <property type="match status" value="2"/>
</dbReference>
<protein>
    <submittedName>
        <fullName evidence="3">CoA transferase</fullName>
    </submittedName>
</protein>
<feature type="region of interest" description="Disordered" evidence="2">
    <location>
        <begin position="338"/>
        <end position="358"/>
    </location>
</feature>
<evidence type="ECO:0000256" key="2">
    <source>
        <dbReference type="SAM" id="MobiDB-lite"/>
    </source>
</evidence>
<dbReference type="InterPro" id="IPR003673">
    <property type="entry name" value="CoA-Trfase_fam_III"/>
</dbReference>
<dbReference type="InterPro" id="IPR023606">
    <property type="entry name" value="CoA-Trfase_III_dom_1_sf"/>
</dbReference>
<dbReference type="InterPro" id="IPR050483">
    <property type="entry name" value="CoA-transferase_III_domain"/>
</dbReference>
<dbReference type="Pfam" id="PF02515">
    <property type="entry name" value="CoA_transf_3"/>
    <property type="match status" value="2"/>
</dbReference>
<dbReference type="RefSeq" id="WP_252440325.1">
    <property type="nucleotide sequence ID" value="NZ_JAGSOV010000039.1"/>
</dbReference>
<reference evidence="3" key="1">
    <citation type="submission" date="2021-04" db="EMBL/GenBank/DDBJ databases">
        <title>Pseudonocardia sp. nov., isolated from sandy soil of mangrove forest.</title>
        <authorList>
            <person name="Zan Z."/>
            <person name="Huang R."/>
            <person name="Liu W."/>
        </authorList>
    </citation>
    <scope>NUCLEOTIDE SEQUENCE</scope>
    <source>
        <strain evidence="3">S2-4</strain>
    </source>
</reference>
<dbReference type="InterPro" id="IPR044855">
    <property type="entry name" value="CoA-Trfase_III_dom3_sf"/>
</dbReference>
<evidence type="ECO:0000256" key="1">
    <source>
        <dbReference type="ARBA" id="ARBA00022679"/>
    </source>
</evidence>
<evidence type="ECO:0000313" key="4">
    <source>
        <dbReference type="Proteomes" id="UP001165283"/>
    </source>
</evidence>
<sequence length="793" mass="85499">MTEPGALAGLTVVDLSERIGGQFATRLMADYGADVVLVEPPAGSALRAAGGSLFRHLNAGKRSRALDPDEDAGWAALVPLCAGADVTVLGDPALAARLAAACPATLVALVTDFGTTGPYRGWLGGELVHQALSGSMYMNGLAHREPLYGVGERASYSAGLWLYVGVLAALHRREVDGTLPGPVEVTVHEAAAAMEQNFSTQWAYNGTFPWRGERVRTKSRARCRGGWISYFVQRGQWPLYCALLGAPDLADDPRFHEWPELVRNWREAAELLAERAPSVDLEQVLRVAAEHRLVLAPMLGPRALRHDEHLVAREFWRGEPTPDGPRLALGPVFRMSATPADRDRPAPALGELDGDPGWPERMEAPAVGSTGLPLTGIAVLDFTSAWAGPMATRILASLGADIIKIEGPARPDGWRGEWRERPSATGYYPDLDPGKRPYDRDCWFNSQNHDKRSVVLDLRRPEAVELVRALLPRMDAVIANFSPGVLDRLGLGWERASGLNPRLVMVEMPAAGNTGPRSRQRGLGPTMEAMAGIAGLIGYPDEGPVGSGTAYLDPIGALHGAAALLTALLHRTRHGRADQGGQYVEVAQQEAAMHWIGEIVLEAIETGADPVLQGNARPDACPHGAFRTAGDDEWIAVAAASDDQWRALCAELGLDDLGADPELDAVAGRVAARDRIEAELAEAVRDADKHALAERLQRAGVPAAPVQNGRDLHADPHLRERDWFARLHHPEAGTHDYPGLPIRFAGRRPRPAHPSPTFGQHTAEVLSEYLGLDDDDLARLAADRVTATEPGRR</sequence>
<accession>A0ABT1A207</accession>
<proteinExistence type="predicted"/>
<dbReference type="PANTHER" id="PTHR48207">
    <property type="entry name" value="SUCCINATE--HYDROXYMETHYLGLUTARATE COA-TRANSFERASE"/>
    <property type="match status" value="1"/>
</dbReference>
<gene>
    <name evidence="3" type="ORF">KDL28_18370</name>
</gene>
<dbReference type="Proteomes" id="UP001165283">
    <property type="component" value="Unassembled WGS sequence"/>
</dbReference>
<dbReference type="Gene3D" id="3.30.1540.10">
    <property type="entry name" value="formyl-coa transferase, domain 3"/>
    <property type="match status" value="2"/>
</dbReference>
<dbReference type="SUPFAM" id="SSF89796">
    <property type="entry name" value="CoA-transferase family III (CaiB/BaiF)"/>
    <property type="match status" value="2"/>
</dbReference>
<name>A0ABT1A207_9PSEU</name>
<dbReference type="PANTHER" id="PTHR48207:SF3">
    <property type="entry name" value="SUCCINATE--HYDROXYMETHYLGLUTARATE COA-TRANSFERASE"/>
    <property type="match status" value="1"/>
</dbReference>
<comment type="caution">
    <text evidence="3">The sequence shown here is derived from an EMBL/GenBank/DDBJ whole genome shotgun (WGS) entry which is preliminary data.</text>
</comment>
<organism evidence="3 4">
    <name type="scientific">Pseudonocardia humida</name>
    <dbReference type="NCBI Taxonomy" id="2800819"/>
    <lineage>
        <taxon>Bacteria</taxon>
        <taxon>Bacillati</taxon>
        <taxon>Actinomycetota</taxon>
        <taxon>Actinomycetes</taxon>
        <taxon>Pseudonocardiales</taxon>
        <taxon>Pseudonocardiaceae</taxon>
        <taxon>Pseudonocardia</taxon>
    </lineage>
</organism>
<keyword evidence="1 3" id="KW-0808">Transferase</keyword>